<dbReference type="Proteomes" id="UP000260812">
    <property type="component" value="Unassembled WGS sequence"/>
</dbReference>
<keyword evidence="3" id="KW-1185">Reference proteome</keyword>
<dbReference type="AlphaFoldDB" id="A0A3E3HY75"/>
<reference evidence="2" key="1">
    <citation type="submission" date="2018-08" db="EMBL/GenBank/DDBJ databases">
        <title>A genome reference for cultivated species of the human gut microbiota.</title>
        <authorList>
            <person name="Zou Y."/>
            <person name="Xue W."/>
            <person name="Luo G."/>
        </authorList>
    </citation>
    <scope>NUCLEOTIDE SEQUENCE [LARGE SCALE GENOMIC DNA]</scope>
    <source>
        <strain evidence="2">TF05-5AC</strain>
    </source>
</reference>
<feature type="domain" description="Uroporphyrinogen decarboxylase (URO-D)" evidence="1">
    <location>
        <begin position="231"/>
        <end position="421"/>
    </location>
</feature>
<evidence type="ECO:0000259" key="1">
    <source>
        <dbReference type="Pfam" id="PF01208"/>
    </source>
</evidence>
<dbReference type="InterPro" id="IPR000257">
    <property type="entry name" value="Uroporphyrinogen_deCOase"/>
</dbReference>
<accession>A0A3E3HY75</accession>
<dbReference type="Pfam" id="PF01208">
    <property type="entry name" value="URO-D"/>
    <property type="match status" value="1"/>
</dbReference>
<sequence>MSLNIQEWFGMIDLYTKHELLGGNAMNSRERVHAVLNHQLPDRVPNGLGGCETAGLHVIAYDNLQELMGVEQKPARVDTFMMNAVFEEPVIRAMDGDLILLASPNMCKSDLRGDADGQWKEQKLWGKTFSIPVQDYFSVNSDGYLVWDSCGGVICPKGSYYFDQNEAVDLMAEIEVPDPEQFHPRDTIEEKTLRNLENAAKKLYEETDLSLCLGESITDLQVAPGGMIGSMVLMMEEPDVMRALLSKCVEAGLKQIELLEQAVGKYVDILSVAHDFGDNNGVTIGEELWRDIYKPFYKQFFQGWRSITNMKINLHSCGSIASILGDLIECGVQIVNPVQTSAAGMSAEALKQRFGKDVVFWGGGYDAQLIDISSSYEDVYRNVYKNVKILGAGGNYIFAGVHNLPANMPEHHLKAMLDAYRDARDY</sequence>
<dbReference type="SUPFAM" id="SSF51726">
    <property type="entry name" value="UROD/MetE-like"/>
    <property type="match status" value="1"/>
</dbReference>
<evidence type="ECO:0000313" key="2">
    <source>
        <dbReference type="EMBL" id="RGE56773.1"/>
    </source>
</evidence>
<comment type="caution">
    <text evidence="2">The sequence shown here is derived from an EMBL/GenBank/DDBJ whole genome shotgun (WGS) entry which is preliminary data.</text>
</comment>
<dbReference type="InterPro" id="IPR038071">
    <property type="entry name" value="UROD/MetE-like_sf"/>
</dbReference>
<evidence type="ECO:0000313" key="3">
    <source>
        <dbReference type="Proteomes" id="UP000260812"/>
    </source>
</evidence>
<organism evidence="2 3">
    <name type="scientific">Eisenbergiella massiliensis</name>
    <dbReference type="NCBI Taxonomy" id="1720294"/>
    <lineage>
        <taxon>Bacteria</taxon>
        <taxon>Bacillati</taxon>
        <taxon>Bacillota</taxon>
        <taxon>Clostridia</taxon>
        <taxon>Lachnospirales</taxon>
        <taxon>Lachnospiraceae</taxon>
        <taxon>Eisenbergiella</taxon>
    </lineage>
</organism>
<protein>
    <recommendedName>
        <fullName evidence="1">Uroporphyrinogen decarboxylase (URO-D) domain-containing protein</fullName>
    </recommendedName>
</protein>
<gene>
    <name evidence="2" type="ORF">DXC51_22710</name>
</gene>
<dbReference type="InterPro" id="IPR052024">
    <property type="entry name" value="Methanogen_methyltrans"/>
</dbReference>
<proteinExistence type="predicted"/>
<dbReference type="PANTHER" id="PTHR47099:SF1">
    <property type="entry name" value="METHYLCOBAMIDE:COM METHYLTRANSFERASE MTBA"/>
    <property type="match status" value="1"/>
</dbReference>
<name>A0A3E3HY75_9FIRM</name>
<dbReference type="EMBL" id="QVLV01000021">
    <property type="protein sequence ID" value="RGE56773.1"/>
    <property type="molecule type" value="Genomic_DNA"/>
</dbReference>
<dbReference type="PANTHER" id="PTHR47099">
    <property type="entry name" value="METHYLCOBAMIDE:COM METHYLTRANSFERASE MTBA"/>
    <property type="match status" value="1"/>
</dbReference>
<dbReference type="GO" id="GO:0004853">
    <property type="term" value="F:uroporphyrinogen decarboxylase activity"/>
    <property type="evidence" value="ECO:0007669"/>
    <property type="project" value="InterPro"/>
</dbReference>
<dbReference type="Gene3D" id="3.20.20.210">
    <property type="match status" value="1"/>
</dbReference>
<dbReference type="GO" id="GO:0006779">
    <property type="term" value="P:porphyrin-containing compound biosynthetic process"/>
    <property type="evidence" value="ECO:0007669"/>
    <property type="project" value="InterPro"/>
</dbReference>